<feature type="domain" description="SLC26A/SulP transporter" evidence="6">
    <location>
        <begin position="42"/>
        <end position="436"/>
    </location>
</feature>
<keyword evidence="2 5" id="KW-0812">Transmembrane</keyword>
<evidence type="ECO:0000256" key="2">
    <source>
        <dbReference type="ARBA" id="ARBA00022692"/>
    </source>
</evidence>
<evidence type="ECO:0000259" key="6">
    <source>
        <dbReference type="Pfam" id="PF00916"/>
    </source>
</evidence>
<evidence type="ECO:0000256" key="4">
    <source>
        <dbReference type="ARBA" id="ARBA00023136"/>
    </source>
</evidence>
<dbReference type="Gene3D" id="3.30.750.24">
    <property type="entry name" value="STAS domain"/>
    <property type="match status" value="1"/>
</dbReference>
<comment type="caution">
    <text evidence="7">The sequence shown here is derived from an EMBL/GenBank/DDBJ whole genome shotgun (WGS) entry which is preliminary data.</text>
</comment>
<feature type="transmembrane region" description="Helical" evidence="5">
    <location>
        <begin position="118"/>
        <end position="139"/>
    </location>
</feature>
<feature type="transmembrane region" description="Helical" evidence="5">
    <location>
        <begin position="436"/>
        <end position="463"/>
    </location>
</feature>
<evidence type="ECO:0000256" key="1">
    <source>
        <dbReference type="ARBA" id="ARBA00004141"/>
    </source>
</evidence>
<dbReference type="Pfam" id="PF00916">
    <property type="entry name" value="Sulfate_transp"/>
    <property type="match status" value="1"/>
</dbReference>
<sequence>MKSASHKSDDMSITTPRKKLTEVLKRRVPITGWISKYTLGLFLQDLLAGFTVGLTEIPQGIAYAVVAGLPAQYGLYSGCMGCFIYIIIGSCKIINIGPTAIMALMVRNNVDKLGPDGAVLMCFLTGCLILAAGVLHLGFVVDFFSFPVTVAFTTAAAIEIACSQIKTLMGVSGGSDESFLDSWRSIAKYASHMRKWDLLLGCVTIVFLVVVKEFGKRHATLTYRKDWSKRKNDVGRAIYIFYLARNAIVVVISSFIAYLFERKGYTPFVLTGSVKEGLPPFKLPPFSTTFNGTYHGFTDILDTYGSSLAFTPVIAILEHIAIAKAFSKGRTLDATQEFISLGVCNVMSSFVQAMPITGSFTRTAVNNASGAKTTVSGVITGFMVLFALAFLTRTFAYIPKSTLAGVIIVAMYYLCEFEAILTLWRTKKLDLLPTVITIACCLFLSLEYGIFIGIATNMVFVLYSSARPKLQIEEISTPSGIGFVVTPKTGLYFAAAEYVREQILQTCCGKETTVIINGQYLGNIDATIAKSFQVLKEELEIRHQGLIFLNFKQTVRECVIGISRDLRQHFKLGTLDSVLEDSVVTRV</sequence>
<accession>A0AAV8Z5F8</accession>
<protein>
    <recommendedName>
        <fullName evidence="6">SLC26A/SulP transporter domain-containing protein</fullName>
    </recommendedName>
</protein>
<feature type="transmembrane region" description="Helical" evidence="5">
    <location>
        <begin position="198"/>
        <end position="215"/>
    </location>
</feature>
<keyword evidence="3 5" id="KW-1133">Transmembrane helix</keyword>
<evidence type="ECO:0000313" key="7">
    <source>
        <dbReference type="EMBL" id="KAJ8959233.1"/>
    </source>
</evidence>
<feature type="transmembrane region" description="Helical" evidence="5">
    <location>
        <begin position="304"/>
        <end position="326"/>
    </location>
</feature>
<dbReference type="InterPro" id="IPR001902">
    <property type="entry name" value="SLC26A/SulP_fam"/>
</dbReference>
<dbReference type="AlphaFoldDB" id="A0AAV8Z5F8"/>
<dbReference type="GO" id="GO:0055085">
    <property type="term" value="P:transmembrane transport"/>
    <property type="evidence" value="ECO:0007669"/>
    <property type="project" value="InterPro"/>
</dbReference>
<dbReference type="GO" id="GO:0016020">
    <property type="term" value="C:membrane"/>
    <property type="evidence" value="ECO:0007669"/>
    <property type="project" value="UniProtKB-SubCell"/>
</dbReference>
<gene>
    <name evidence="7" type="ORF">NQ318_022496</name>
</gene>
<dbReference type="Proteomes" id="UP001162162">
    <property type="component" value="Unassembled WGS sequence"/>
</dbReference>
<organism evidence="7 8">
    <name type="scientific">Aromia moschata</name>
    <dbReference type="NCBI Taxonomy" id="1265417"/>
    <lineage>
        <taxon>Eukaryota</taxon>
        <taxon>Metazoa</taxon>
        <taxon>Ecdysozoa</taxon>
        <taxon>Arthropoda</taxon>
        <taxon>Hexapoda</taxon>
        <taxon>Insecta</taxon>
        <taxon>Pterygota</taxon>
        <taxon>Neoptera</taxon>
        <taxon>Endopterygota</taxon>
        <taxon>Coleoptera</taxon>
        <taxon>Polyphaga</taxon>
        <taxon>Cucujiformia</taxon>
        <taxon>Chrysomeloidea</taxon>
        <taxon>Cerambycidae</taxon>
        <taxon>Cerambycinae</taxon>
        <taxon>Callichromatini</taxon>
        <taxon>Aromia</taxon>
    </lineage>
</organism>
<dbReference type="InterPro" id="IPR011547">
    <property type="entry name" value="SLC26A/SulP_dom"/>
</dbReference>
<reference evidence="7" key="1">
    <citation type="journal article" date="2023" name="Insect Mol. Biol.">
        <title>Genome sequencing provides insights into the evolution of gene families encoding plant cell wall-degrading enzymes in longhorned beetles.</title>
        <authorList>
            <person name="Shin N.R."/>
            <person name="Okamura Y."/>
            <person name="Kirsch R."/>
            <person name="Pauchet Y."/>
        </authorList>
    </citation>
    <scope>NUCLEOTIDE SEQUENCE</scope>
    <source>
        <strain evidence="7">AMC_N1</strain>
    </source>
</reference>
<keyword evidence="8" id="KW-1185">Reference proteome</keyword>
<evidence type="ECO:0000313" key="8">
    <source>
        <dbReference type="Proteomes" id="UP001162162"/>
    </source>
</evidence>
<dbReference type="EMBL" id="JAPWTK010000014">
    <property type="protein sequence ID" value="KAJ8959233.1"/>
    <property type="molecule type" value="Genomic_DNA"/>
</dbReference>
<feature type="transmembrane region" description="Helical" evidence="5">
    <location>
        <begin position="83"/>
        <end position="106"/>
    </location>
</feature>
<evidence type="ECO:0000256" key="5">
    <source>
        <dbReference type="SAM" id="Phobius"/>
    </source>
</evidence>
<proteinExistence type="predicted"/>
<feature type="transmembrane region" description="Helical" evidence="5">
    <location>
        <begin position="403"/>
        <end position="424"/>
    </location>
</feature>
<dbReference type="PANTHER" id="PTHR11814">
    <property type="entry name" value="SULFATE TRANSPORTER"/>
    <property type="match status" value="1"/>
</dbReference>
<dbReference type="InterPro" id="IPR036513">
    <property type="entry name" value="STAS_dom_sf"/>
</dbReference>
<comment type="subcellular location">
    <subcellularLocation>
        <location evidence="1">Membrane</location>
        <topology evidence="1">Multi-pass membrane protein</topology>
    </subcellularLocation>
</comment>
<evidence type="ECO:0000256" key="3">
    <source>
        <dbReference type="ARBA" id="ARBA00022989"/>
    </source>
</evidence>
<name>A0AAV8Z5F8_9CUCU</name>
<feature type="transmembrane region" description="Helical" evidence="5">
    <location>
        <begin position="373"/>
        <end position="391"/>
    </location>
</feature>
<feature type="transmembrane region" description="Helical" evidence="5">
    <location>
        <begin position="236"/>
        <end position="260"/>
    </location>
</feature>
<keyword evidence="4 5" id="KW-0472">Membrane</keyword>